<gene>
    <name evidence="1" type="ORF">JOF55_000528</name>
</gene>
<dbReference type="AlphaFoldDB" id="A0AAE3Z8K4"/>
<evidence type="ECO:0000313" key="2">
    <source>
        <dbReference type="Proteomes" id="UP001180845"/>
    </source>
</evidence>
<sequence length="35" mass="3825">MNPDAAFEGRERLVAAELLPVVSRQLPTDSSDGPW</sequence>
<accession>A0AAE3Z8K4</accession>
<evidence type="ECO:0000313" key="1">
    <source>
        <dbReference type="EMBL" id="MDR7300347.1"/>
    </source>
</evidence>
<dbReference type="EMBL" id="JAVDXW010000001">
    <property type="protein sequence ID" value="MDR7300347.1"/>
    <property type="molecule type" value="Genomic_DNA"/>
</dbReference>
<keyword evidence="2" id="KW-1185">Reference proteome</keyword>
<organism evidence="1 2">
    <name type="scientific">Haloactinomyces albus</name>
    <dbReference type="NCBI Taxonomy" id="1352928"/>
    <lineage>
        <taxon>Bacteria</taxon>
        <taxon>Bacillati</taxon>
        <taxon>Actinomycetota</taxon>
        <taxon>Actinomycetes</taxon>
        <taxon>Actinopolysporales</taxon>
        <taxon>Actinopolysporaceae</taxon>
        <taxon>Haloactinomyces</taxon>
    </lineage>
</organism>
<reference evidence="1" key="1">
    <citation type="submission" date="2023-07" db="EMBL/GenBank/DDBJ databases">
        <title>Sequencing the genomes of 1000 actinobacteria strains.</title>
        <authorList>
            <person name="Klenk H.-P."/>
        </authorList>
    </citation>
    <scope>NUCLEOTIDE SEQUENCE</scope>
    <source>
        <strain evidence="1">DSM 45977</strain>
    </source>
</reference>
<name>A0AAE3Z8K4_9ACTN</name>
<protein>
    <submittedName>
        <fullName evidence="1">Uncharacterized protein</fullName>
    </submittedName>
</protein>
<comment type="caution">
    <text evidence="1">The sequence shown here is derived from an EMBL/GenBank/DDBJ whole genome shotgun (WGS) entry which is preliminary data.</text>
</comment>
<dbReference type="Proteomes" id="UP001180845">
    <property type="component" value="Unassembled WGS sequence"/>
</dbReference>
<proteinExistence type="predicted"/>